<reference evidence="1 2" key="1">
    <citation type="submission" date="2023-11" db="EMBL/GenBank/DDBJ databases">
        <title>30 novel species of actinomycetes from the DSMZ collection.</title>
        <authorList>
            <person name="Nouioui I."/>
        </authorList>
    </citation>
    <scope>NUCLEOTIDE SEQUENCE [LARGE SCALE GENOMIC DNA]</scope>
    <source>
        <strain evidence="1 2">DSM 41524</strain>
    </source>
</reference>
<dbReference type="Proteomes" id="UP001354709">
    <property type="component" value="Unassembled WGS sequence"/>
</dbReference>
<evidence type="ECO:0000313" key="2">
    <source>
        <dbReference type="Proteomes" id="UP001354709"/>
    </source>
</evidence>
<organism evidence="1 2">
    <name type="scientific">Streptomyces asiaticus subsp. ignotus</name>
    <dbReference type="NCBI Taxonomy" id="3098222"/>
    <lineage>
        <taxon>Bacteria</taxon>
        <taxon>Bacillati</taxon>
        <taxon>Actinomycetota</taxon>
        <taxon>Actinomycetes</taxon>
        <taxon>Kitasatosporales</taxon>
        <taxon>Streptomycetaceae</taxon>
        <taxon>Streptomyces</taxon>
        <taxon>Streptomyces violaceusniger group</taxon>
    </lineage>
</organism>
<proteinExistence type="predicted"/>
<accession>A0ABU7QDX9</accession>
<evidence type="ECO:0000313" key="1">
    <source>
        <dbReference type="EMBL" id="MEE4599153.1"/>
    </source>
</evidence>
<gene>
    <name evidence="1" type="ORF">V2J94_46360</name>
</gene>
<sequence>MSGDVGRAPDGRRWISLGLLFGGHSCTVPGPLCALRLGKELAPQWDPAAQLDEALWEARRAGFDPEEDYPGAPDHPWRLVCRGCGAPLRASLTSVRGGKRCGCEFADSP</sequence>
<dbReference type="RefSeq" id="WP_330816449.1">
    <property type="nucleotide sequence ID" value="NZ_JAZBJO010000066.1"/>
</dbReference>
<keyword evidence="2" id="KW-1185">Reference proteome</keyword>
<comment type="caution">
    <text evidence="1">The sequence shown here is derived from an EMBL/GenBank/DDBJ whole genome shotgun (WGS) entry which is preliminary data.</text>
</comment>
<dbReference type="EMBL" id="JAZBJO010000066">
    <property type="protein sequence ID" value="MEE4599153.1"/>
    <property type="molecule type" value="Genomic_DNA"/>
</dbReference>
<name>A0ABU7QDX9_9ACTN</name>
<protein>
    <submittedName>
        <fullName evidence="1">Uncharacterized protein</fullName>
    </submittedName>
</protein>